<reference evidence="2" key="2">
    <citation type="submission" date="2025-08" db="UniProtKB">
        <authorList>
            <consortium name="Ensembl"/>
        </authorList>
    </citation>
    <scope>IDENTIFICATION</scope>
    <source>
        <strain evidence="2">Boxer</strain>
    </source>
</reference>
<feature type="region of interest" description="Disordered" evidence="1">
    <location>
        <begin position="113"/>
        <end position="133"/>
    </location>
</feature>
<dbReference type="GO" id="GO:0005634">
    <property type="term" value="C:nucleus"/>
    <property type="evidence" value="ECO:0000318"/>
    <property type="project" value="GO_Central"/>
</dbReference>
<feature type="compositionally biased region" description="Acidic residues" evidence="1">
    <location>
        <begin position="393"/>
        <end position="402"/>
    </location>
</feature>
<dbReference type="AlphaFoldDB" id="A0A8I3RTY2"/>
<dbReference type="Proteomes" id="UP000805418">
    <property type="component" value="Chromosome 11"/>
</dbReference>
<feature type="region of interest" description="Disordered" evidence="1">
    <location>
        <begin position="157"/>
        <end position="190"/>
    </location>
</feature>
<gene>
    <name evidence="2" type="primary">LOC119876795</name>
</gene>
<dbReference type="Pfam" id="PF17734">
    <property type="entry name" value="Spt46"/>
    <property type="match status" value="1"/>
</dbReference>
<protein>
    <recommendedName>
        <fullName evidence="4">Family with sequence similarity 170 member A</fullName>
    </recommendedName>
</protein>
<reference evidence="2" key="3">
    <citation type="submission" date="2025-09" db="UniProtKB">
        <authorList>
            <consortium name="Ensembl"/>
        </authorList>
    </citation>
    <scope>IDENTIFICATION</scope>
    <source>
        <strain evidence="2">Boxer</strain>
    </source>
</reference>
<reference evidence="2" key="1">
    <citation type="submission" date="2020-03" db="EMBL/GenBank/DDBJ databases">
        <title>Long-read based genome assembly of a Labrador retriever dog.</title>
        <authorList>
            <person name="Eory L."/>
            <person name="Zhang W."/>
            <person name="Schoenebeck J."/>
        </authorList>
    </citation>
    <scope>NUCLEOTIDE SEQUENCE [LARGE SCALE GENOMIC DNA]</scope>
    <source>
        <strain evidence="2">Labrador retriever</strain>
    </source>
</reference>
<proteinExistence type="predicted"/>
<keyword evidence="3" id="KW-1185">Reference proteome</keyword>
<dbReference type="PANTHER" id="PTHR33517">
    <property type="entry name" value="PROTEIN FAM170B-RELATED"/>
    <property type="match status" value="1"/>
</dbReference>
<feature type="region of interest" description="Disordered" evidence="1">
    <location>
        <begin position="385"/>
        <end position="411"/>
    </location>
</feature>
<dbReference type="PANTHER" id="PTHR33517:SF5">
    <property type="entry name" value="FAMILY WITH SEQUENCE SIMILARITY 170 MEMBER A"/>
    <property type="match status" value="1"/>
</dbReference>
<sequence>MEPAVFLTSIEFLGISKSSKFDPPTGPSLEDNTLICEAKGESFESKYFGYSFLSRLFSAGISKSSKFDPPTGPSLEDNTLVHEAKGESSESKYFCYSSLSHLFSAGISKSSKFDPPPGHSLEDNTLVPEPKGESSESEYFSCYSSLSHLSSAEILKKQKDTPQPGESTSQEEHSAVVSSDLPCASDNKNTEVLNTDEDILLSGPSGLAQGHSQRAEVSDSEYISRISPADKLFDREFWKNQENVPQPESYVVSLGSEIAGEKSSSSEYVCISPSGSHQKHQDVSHPGQSEQHETSSPFPYVSFPFHLVSSTQPSEPSVQPQKERLMKIYYMHVQMKRGVAVLSDSEEEQEPPSKKARLEEMAFPEKVHTEVTPSHVCTKELLTGSESSWNSEAQEEKEEADSPAETPAVEECSRAKTPEWLVALDSGFRCMGCCRVFPSLEALREHVQHGVTEGFSCHTFHLALAWLKSKKNRAKKRRGENTGKRTH</sequence>
<dbReference type="OrthoDB" id="8898641at2759"/>
<evidence type="ECO:0000313" key="2">
    <source>
        <dbReference type="Ensembl" id="ENSCAFP00845010245.1"/>
    </source>
</evidence>
<dbReference type="InterPro" id="IPR040879">
    <property type="entry name" value="Spt46-like"/>
</dbReference>
<accession>A0A8I3RTY2</accession>
<dbReference type="GO" id="GO:0009566">
    <property type="term" value="P:fertilization"/>
    <property type="evidence" value="ECO:0000318"/>
    <property type="project" value="GO_Central"/>
</dbReference>
<feature type="region of interest" description="Disordered" evidence="1">
    <location>
        <begin position="267"/>
        <end position="296"/>
    </location>
</feature>
<evidence type="ECO:0000313" key="3">
    <source>
        <dbReference type="Proteomes" id="UP000805418"/>
    </source>
</evidence>
<name>A0A8I3RTY2_CANLF</name>
<evidence type="ECO:0008006" key="4">
    <source>
        <dbReference type="Google" id="ProtNLM"/>
    </source>
</evidence>
<dbReference type="Ensembl" id="ENSCAFT00845013181.1">
    <property type="protein sequence ID" value="ENSCAFP00845010245.1"/>
    <property type="gene ID" value="ENSCAFG00845007449.1"/>
</dbReference>
<dbReference type="GeneTree" id="ENSGT00940000163833"/>
<evidence type="ECO:0000256" key="1">
    <source>
        <dbReference type="SAM" id="MobiDB-lite"/>
    </source>
</evidence>
<organism evidence="2 3">
    <name type="scientific">Canis lupus familiaris</name>
    <name type="common">Dog</name>
    <name type="synonym">Canis familiaris</name>
    <dbReference type="NCBI Taxonomy" id="9615"/>
    <lineage>
        <taxon>Eukaryota</taxon>
        <taxon>Metazoa</taxon>
        <taxon>Chordata</taxon>
        <taxon>Craniata</taxon>
        <taxon>Vertebrata</taxon>
        <taxon>Euteleostomi</taxon>
        <taxon>Mammalia</taxon>
        <taxon>Eutheria</taxon>
        <taxon>Laurasiatheria</taxon>
        <taxon>Carnivora</taxon>
        <taxon>Caniformia</taxon>
        <taxon>Canidae</taxon>
        <taxon>Canis</taxon>
    </lineage>
</organism>
<feature type="compositionally biased region" description="Polar residues" evidence="1">
    <location>
        <begin position="286"/>
        <end position="296"/>
    </location>
</feature>